<protein>
    <recommendedName>
        <fullName evidence="4">Mannosyl-oligosaccharide glucosidase</fullName>
        <ecNumber evidence="4">3.2.1.106</ecNumber>
    </recommendedName>
</protein>
<keyword evidence="4" id="KW-0812">Transmembrane</keyword>
<feature type="transmembrane region" description="Helical" evidence="4">
    <location>
        <begin position="69"/>
        <end position="88"/>
    </location>
</feature>
<evidence type="ECO:0000259" key="7">
    <source>
        <dbReference type="Pfam" id="PF16923"/>
    </source>
</evidence>
<dbReference type="InterPro" id="IPR012341">
    <property type="entry name" value="6hp_glycosidase-like_sf"/>
</dbReference>
<comment type="function">
    <text evidence="4">Cleaves the distal alpha 1,2-linked glucose residue from the Glc(3)Man(9)GlcNAc(2) oligosaccharide precursor.</text>
</comment>
<evidence type="ECO:0000313" key="9">
    <source>
        <dbReference type="WBParaSite" id="Hba_13963"/>
    </source>
</evidence>
<proteinExistence type="inferred from homology"/>
<reference evidence="9" key="1">
    <citation type="submission" date="2016-11" db="UniProtKB">
        <authorList>
            <consortium name="WormBaseParasite"/>
        </authorList>
    </citation>
    <scope>IDENTIFICATION</scope>
</reference>
<evidence type="ECO:0000256" key="2">
    <source>
        <dbReference type="ARBA" id="ARBA00022801"/>
    </source>
</evidence>
<dbReference type="GO" id="GO:0005789">
    <property type="term" value="C:endoplasmic reticulum membrane"/>
    <property type="evidence" value="ECO:0007669"/>
    <property type="project" value="UniProtKB-SubCell"/>
</dbReference>
<dbReference type="InterPro" id="IPR004888">
    <property type="entry name" value="Glycoside_hydrolase_63"/>
</dbReference>
<keyword evidence="4" id="KW-1133">Transmembrane helix</keyword>
<comment type="similarity">
    <text evidence="1 4">Belongs to the glycosyl hydrolase 63 family.</text>
</comment>
<comment type="subcellular location">
    <subcellularLocation>
        <location evidence="4">Endoplasmic reticulum membrane</location>
        <topology evidence="4">Single-pass type II membrane protein</topology>
    </subcellularLocation>
</comment>
<dbReference type="InterPro" id="IPR008928">
    <property type="entry name" value="6-hairpin_glycosidase_sf"/>
</dbReference>
<sequence length="404" mass="46541">MESKENRKSGGENYDELDPTSNMSKDYYNDVDKDIQIENIAKSISEDDKLATKAKLNNALRKNFHKKSILLGPILLVVLVGIIVQYIYTNYYVLPLKERSLFEPLNKLEIDRKLWGQYNPQSIFLLRTCHPNSLQFGISWYDNTAEVTELRHYISDIESFQTLIGDGKSFGHHVVLDKFGNVTIHWVSIDEYWSARISVNRDPFHYGTTIGLILHLYSGNANSCFQILTANNFDELFEVKATAFKEKFENVFGLKEMGMPDIYQAMGMTALSNLLSSVSYYYGNLGAIGYYNSSSIDDHLFSLLTLSHFDIDIIKQIIRSWLGIMNKLGVLPTELQQETLDFRISQAPTIFYLINKLFTEEEYFVNESFGYNSLYPMMLKLLPVNSLQLNNILEKLEDSKVRFN</sequence>
<feature type="region of interest" description="Disordered" evidence="5">
    <location>
        <begin position="1"/>
        <end position="25"/>
    </location>
</feature>
<keyword evidence="3 4" id="KW-0326">Glycosidase</keyword>
<accession>A0A1I7X995</accession>
<feature type="domain" description="Glycosyl hydrolase family 63 C-terminal" evidence="6">
    <location>
        <begin position="360"/>
        <end position="400"/>
    </location>
</feature>
<dbReference type="PANTHER" id="PTHR10412">
    <property type="entry name" value="MANNOSYL-OLIGOSACCHARIDE GLUCOSIDASE"/>
    <property type="match status" value="1"/>
</dbReference>
<comment type="catalytic activity">
    <reaction evidence="4">
        <text>N(4)-(alpha-D-Glc-(1-&gt;2)-alpha-D-Glc-(1-&gt;3)-alpha-D-Glc-(1-&gt;3)-alpha-D-Man-(1-&gt;2)-alpha-D-Man-(1-&gt;2)-alpha-D-Man-(1-&gt;3)-[alpha-D-Man-(1-&gt;2)-alpha-D-Man-(1-&gt;3)-[alpha-D-Man-(1-&gt;2)-alpha-D-Man-(1-&gt;6)]-alpha-D-Man-(1-&gt;6)]-beta-D-Man-(1-&gt;4)-beta-D-GlcNAc-(1-&gt;4)-beta-D-GlcNAc)-L-asparaginyl-[protein] + H2O = N(4)-(alpha-D-Glc-(1-&gt;3)-alpha-D-Glc-(1-&gt;3)-alpha-D-Man-(1-&gt;2)-alpha-D-Man-(1-&gt;2)-alpha-D-Man-(1-&gt;3)-[alpha-D-Man-(1-&gt;2)-alpha-D-Man-(1-&gt;3)-[alpha-D-Man-(1-&gt;2)-alpha-D-Man-(1-&gt;6)]-alpha-D-Man-(1-&gt;6)]-beta-D-Man-(1-&gt;4)-beta-D-GlcNAc-(1-&gt;4)-beta-D-GlcNAc)-L-asparaginyl-[protein] + beta-D-glucose</text>
        <dbReference type="Rhea" id="RHEA:55988"/>
        <dbReference type="Rhea" id="RHEA-COMP:12806"/>
        <dbReference type="Rhea" id="RHEA-COMP:14355"/>
        <dbReference type="ChEBI" id="CHEBI:15377"/>
        <dbReference type="ChEBI" id="CHEBI:15903"/>
        <dbReference type="ChEBI" id="CHEBI:59082"/>
        <dbReference type="ChEBI" id="CHEBI:132537"/>
        <dbReference type="EC" id="3.2.1.106"/>
    </reaction>
</comment>
<dbReference type="Pfam" id="PF16923">
    <property type="entry name" value="Glyco_hydro_63N"/>
    <property type="match status" value="1"/>
</dbReference>
<keyword evidence="8" id="KW-1185">Reference proteome</keyword>
<dbReference type="EC" id="3.2.1.106" evidence="4"/>
<keyword evidence="2 4" id="KW-0378">Hydrolase</keyword>
<feature type="domain" description="Glycosyl hydrolase family 63 C-terminal" evidence="6">
    <location>
        <begin position="229"/>
        <end position="284"/>
    </location>
</feature>
<dbReference type="GO" id="GO:0006487">
    <property type="term" value="P:protein N-linked glycosylation"/>
    <property type="evidence" value="ECO:0007669"/>
    <property type="project" value="UniProtKB-UniRule"/>
</dbReference>
<dbReference type="InterPro" id="IPR038518">
    <property type="entry name" value="Glyco_hydro_63N_sf"/>
</dbReference>
<dbReference type="Proteomes" id="UP000095283">
    <property type="component" value="Unplaced"/>
</dbReference>
<dbReference type="GO" id="GO:0004573">
    <property type="term" value="F:Glc3Man9GlcNAc2 oligosaccharide glucosidase activity"/>
    <property type="evidence" value="ECO:0007669"/>
    <property type="project" value="UniProtKB-UniRule"/>
</dbReference>
<evidence type="ECO:0000313" key="8">
    <source>
        <dbReference type="Proteomes" id="UP000095283"/>
    </source>
</evidence>
<dbReference type="AlphaFoldDB" id="A0A1I7X995"/>
<dbReference type="InterPro" id="IPR031631">
    <property type="entry name" value="Glyco_hydro_63N"/>
</dbReference>
<dbReference type="SUPFAM" id="SSF48208">
    <property type="entry name" value="Six-hairpin glycosidases"/>
    <property type="match status" value="1"/>
</dbReference>
<keyword evidence="4" id="KW-0256">Endoplasmic reticulum</keyword>
<dbReference type="WBParaSite" id="Hba_13963">
    <property type="protein sequence ID" value="Hba_13963"/>
    <property type="gene ID" value="Hba_13963"/>
</dbReference>
<feature type="domain" description="Glycosyl hydrolase family 63 N-terminal" evidence="7">
    <location>
        <begin position="114"/>
        <end position="203"/>
    </location>
</feature>
<dbReference type="GO" id="GO:0009311">
    <property type="term" value="P:oligosaccharide metabolic process"/>
    <property type="evidence" value="ECO:0007669"/>
    <property type="project" value="UniProtKB-UniRule"/>
</dbReference>
<dbReference type="InterPro" id="IPR031335">
    <property type="entry name" value="Glyco_hydro_63_C"/>
</dbReference>
<keyword evidence="4" id="KW-0472">Membrane</keyword>
<evidence type="ECO:0000256" key="5">
    <source>
        <dbReference type="SAM" id="MobiDB-lite"/>
    </source>
</evidence>
<dbReference type="Gene3D" id="1.50.10.10">
    <property type="match status" value="1"/>
</dbReference>
<dbReference type="Pfam" id="PF03200">
    <property type="entry name" value="Glyco_hydro_63"/>
    <property type="match status" value="2"/>
</dbReference>
<evidence type="ECO:0000256" key="1">
    <source>
        <dbReference type="ARBA" id="ARBA00010833"/>
    </source>
</evidence>
<name>A0A1I7X995_HETBA</name>
<dbReference type="PANTHER" id="PTHR10412:SF16">
    <property type="entry name" value="GLYCOSYL HYDROLASE FAMILY 63 C-TERMINAL DOMAIN-CONTAINING PROTEIN"/>
    <property type="match status" value="1"/>
</dbReference>
<organism evidence="8 9">
    <name type="scientific">Heterorhabditis bacteriophora</name>
    <name type="common">Entomopathogenic nematode worm</name>
    <dbReference type="NCBI Taxonomy" id="37862"/>
    <lineage>
        <taxon>Eukaryota</taxon>
        <taxon>Metazoa</taxon>
        <taxon>Ecdysozoa</taxon>
        <taxon>Nematoda</taxon>
        <taxon>Chromadorea</taxon>
        <taxon>Rhabditida</taxon>
        <taxon>Rhabditina</taxon>
        <taxon>Rhabditomorpha</taxon>
        <taxon>Strongyloidea</taxon>
        <taxon>Heterorhabditidae</taxon>
        <taxon>Heterorhabditis</taxon>
    </lineage>
</organism>
<dbReference type="Gene3D" id="2.70.98.110">
    <property type="entry name" value="Glycosyl hydrolase family 63, N-terminal domain"/>
    <property type="match status" value="1"/>
</dbReference>
<evidence type="ECO:0000256" key="4">
    <source>
        <dbReference type="RuleBase" id="RU368089"/>
    </source>
</evidence>
<evidence type="ECO:0000259" key="6">
    <source>
        <dbReference type="Pfam" id="PF03200"/>
    </source>
</evidence>
<evidence type="ECO:0000256" key="3">
    <source>
        <dbReference type="ARBA" id="ARBA00023295"/>
    </source>
</evidence>
<feature type="compositionally biased region" description="Basic and acidic residues" evidence="5">
    <location>
        <begin position="1"/>
        <end position="10"/>
    </location>
</feature>